<dbReference type="SMART" id="SM00642">
    <property type="entry name" value="Aamy"/>
    <property type="match status" value="1"/>
</dbReference>
<dbReference type="SUPFAM" id="SSF51445">
    <property type="entry name" value="(Trans)glycosidases"/>
    <property type="match status" value="1"/>
</dbReference>
<dbReference type="Pfam" id="PF00128">
    <property type="entry name" value="Alpha-amylase"/>
    <property type="match status" value="1"/>
</dbReference>
<dbReference type="EC" id="3.2.1.141" evidence="4 13"/>
<organism evidence="16 17">
    <name type="scientific">Adhaeribacter terreus</name>
    <dbReference type="NCBI Taxonomy" id="529703"/>
    <lineage>
        <taxon>Bacteria</taxon>
        <taxon>Pseudomonadati</taxon>
        <taxon>Bacteroidota</taxon>
        <taxon>Cytophagia</taxon>
        <taxon>Cytophagales</taxon>
        <taxon>Hymenobacteraceae</taxon>
        <taxon>Adhaeribacter</taxon>
    </lineage>
</organism>
<dbReference type="CDD" id="cd11325">
    <property type="entry name" value="AmyAc_GTHase"/>
    <property type="match status" value="1"/>
</dbReference>
<evidence type="ECO:0000313" key="16">
    <source>
        <dbReference type="EMBL" id="MFC5270203.1"/>
    </source>
</evidence>
<evidence type="ECO:0000256" key="1">
    <source>
        <dbReference type="ARBA" id="ARBA00004496"/>
    </source>
</evidence>
<proteinExistence type="inferred from homology"/>
<keyword evidence="9 14" id="KW-0326">Glycosidase</keyword>
<dbReference type="PIRSF" id="PIRSF006337">
    <property type="entry name" value="Trehalose_TreZ"/>
    <property type="match status" value="1"/>
</dbReference>
<feature type="domain" description="Glycosyl hydrolase family 13 catalytic" evidence="15">
    <location>
        <begin position="117"/>
        <end position="461"/>
    </location>
</feature>
<dbReference type="SUPFAM" id="SSF81296">
    <property type="entry name" value="E set domains"/>
    <property type="match status" value="1"/>
</dbReference>
<evidence type="ECO:0000256" key="9">
    <source>
        <dbReference type="ARBA" id="ARBA00023295"/>
    </source>
</evidence>
<evidence type="ECO:0000313" key="17">
    <source>
        <dbReference type="Proteomes" id="UP001596161"/>
    </source>
</evidence>
<dbReference type="InterPro" id="IPR017853">
    <property type="entry name" value="GH"/>
</dbReference>
<dbReference type="InterPro" id="IPR012768">
    <property type="entry name" value="Trehalose_TreZ"/>
</dbReference>
<comment type="similarity">
    <text evidence="3 14">Belongs to the glycosyl hydrolase 13 family.</text>
</comment>
<evidence type="ECO:0000256" key="5">
    <source>
        <dbReference type="ARBA" id="ARBA00015938"/>
    </source>
</evidence>
<comment type="pathway">
    <text evidence="2 14">Glycan biosynthesis; trehalose biosynthesis.</text>
</comment>
<dbReference type="InterPro" id="IPR014756">
    <property type="entry name" value="Ig_E-set"/>
</dbReference>
<comment type="caution">
    <text evidence="16">The sequence shown here is derived from an EMBL/GenBank/DDBJ whole genome shotgun (WGS) entry which is preliminary data.</text>
</comment>
<evidence type="ECO:0000256" key="6">
    <source>
        <dbReference type="ARBA" id="ARBA00022490"/>
    </source>
</evidence>
<evidence type="ECO:0000256" key="10">
    <source>
        <dbReference type="ARBA" id="ARBA00032057"/>
    </source>
</evidence>
<dbReference type="InterPro" id="IPR006047">
    <property type="entry name" value="GH13_cat_dom"/>
</dbReference>
<dbReference type="GO" id="GO:0033942">
    <property type="term" value="F:4-alpha-D-(1-&gt;4)-alpha-D-glucanotrehalose trehalohydrolase activity"/>
    <property type="evidence" value="ECO:0007669"/>
    <property type="project" value="UniProtKB-EC"/>
</dbReference>
<dbReference type="Gene3D" id="3.20.20.80">
    <property type="entry name" value="Glycosidases"/>
    <property type="match status" value="1"/>
</dbReference>
<dbReference type="InterPro" id="IPR013783">
    <property type="entry name" value="Ig-like_fold"/>
</dbReference>
<evidence type="ECO:0000256" key="11">
    <source>
        <dbReference type="ARBA" id="ARBA00033284"/>
    </source>
</evidence>
<keyword evidence="17" id="KW-1185">Reference proteome</keyword>
<gene>
    <name evidence="16" type="primary">treZ</name>
    <name evidence="16" type="ORF">ACFPIB_06250</name>
</gene>
<evidence type="ECO:0000256" key="12">
    <source>
        <dbReference type="ARBA" id="ARBA00034013"/>
    </source>
</evidence>
<comment type="catalytic activity">
    <reaction evidence="12 14">
        <text>hydrolysis of (1-&gt;4)-alpha-D-glucosidic linkage in 4-alpha-D-[(1-&gt;4)-alpha-D-glucanosyl]n trehalose to yield trehalose and (1-&gt;4)-alpha-D-glucan.</text>
        <dbReference type="EC" id="3.2.1.141"/>
    </reaction>
</comment>
<evidence type="ECO:0000256" key="3">
    <source>
        <dbReference type="ARBA" id="ARBA00008061"/>
    </source>
</evidence>
<evidence type="ECO:0000256" key="8">
    <source>
        <dbReference type="ARBA" id="ARBA00023277"/>
    </source>
</evidence>
<evidence type="ECO:0000256" key="14">
    <source>
        <dbReference type="PIRNR" id="PIRNR006337"/>
    </source>
</evidence>
<dbReference type="NCBIfam" id="TIGR02402">
    <property type="entry name" value="trehalose_TreZ"/>
    <property type="match status" value="1"/>
</dbReference>
<keyword evidence="8" id="KW-0119">Carbohydrate metabolism</keyword>
<evidence type="ECO:0000256" key="2">
    <source>
        <dbReference type="ARBA" id="ARBA00005199"/>
    </source>
</evidence>
<dbReference type="Gene3D" id="2.60.40.10">
    <property type="entry name" value="Immunoglobulins"/>
    <property type="match status" value="1"/>
</dbReference>
<dbReference type="CDD" id="cd02853">
    <property type="entry name" value="E_set_MTHase_like_N"/>
    <property type="match status" value="1"/>
</dbReference>
<evidence type="ECO:0000256" key="13">
    <source>
        <dbReference type="NCBIfam" id="TIGR02402"/>
    </source>
</evidence>
<evidence type="ECO:0000256" key="4">
    <source>
        <dbReference type="ARBA" id="ARBA00012268"/>
    </source>
</evidence>
<keyword evidence="7 14" id="KW-0378">Hydrolase</keyword>
<dbReference type="EMBL" id="JBHSKT010000003">
    <property type="protein sequence ID" value="MFC5270203.1"/>
    <property type="molecule type" value="Genomic_DNA"/>
</dbReference>
<dbReference type="PANTHER" id="PTHR43651:SF11">
    <property type="entry name" value="MALTO-OLIGOSYLTREHALOSE TREHALOHYDROLASE"/>
    <property type="match status" value="1"/>
</dbReference>
<evidence type="ECO:0000256" key="7">
    <source>
        <dbReference type="ARBA" id="ARBA00022801"/>
    </source>
</evidence>
<sequence length="607" mass="69282">MTMLQKIGAQVQNDGKCIFTVWAPEIESIALQITGLEEQTIPMQKMEFGYWSATLENIPLDTRYFLNLNNDMLRPDPVSVSQPDGVHEASALVDHNAFSWTDASWPGIPLEKLIVYELHTGTFTSERNFEGIISKLDYLLELGINAIEIMPVAQFPGARNWGYDGVFPFAVQNSYGGPDGLKKLVNACHEKGIAVVLDVVYNHLGPEGNYLREFGPYFTDKYKTPWGSALNFDDAYADGVRNFFIQNALMWFRDYHIDALRLDAVHAIMDFSANHFLKELADETAKLSQELGREFLLIAESDLNDVRLINPKEKGGYGLQAQWNDDFHHALHTLLTGENAGYYVDFGKLKDLEKAFKHTFVFNGNYAPHRHKSYGNNADENPAKQFVVCIQNHDQVGNRMLGDRLSETLSIPALKLAAAAYILSPYIPMLFMGEEYGEKNPFQYFISHSDKELVEAVRNGRKEEFKSFKWAGEVPDPQSETTFKNSMLSWQYEQSEANELHKFYRRVIELRKTHPVFSQPDKNNLKTEADEATNILKIERWNNEITTLAYYHFGKKPTEIKLENAENYSMLISNFGAEEAKNSNLKTTEKLKLPPQSFIIFESHQSN</sequence>
<dbReference type="InterPro" id="IPR044901">
    <property type="entry name" value="Trehalose_TreZ_E-set_sf"/>
</dbReference>
<dbReference type="RefSeq" id="WP_378016575.1">
    <property type="nucleotide sequence ID" value="NZ_JBHSKT010000003.1"/>
</dbReference>
<name>A0ABW0E769_9BACT</name>
<dbReference type="PANTHER" id="PTHR43651">
    <property type="entry name" value="1,4-ALPHA-GLUCAN-BRANCHING ENZYME"/>
    <property type="match status" value="1"/>
</dbReference>
<protein>
    <recommendedName>
        <fullName evidence="5 13">Malto-oligosyltrehalose trehalohydrolase</fullName>
        <shortName evidence="14">MTHase</shortName>
        <ecNumber evidence="4 13">3.2.1.141</ecNumber>
    </recommendedName>
    <alternativeName>
        <fullName evidence="11 14">4-alpha-D-((1-&gt;4)-alpha-D-glucano)trehalose trehalohydrolase</fullName>
    </alternativeName>
    <alternativeName>
        <fullName evidence="10 14">Maltooligosyl trehalose trehalohydrolase</fullName>
    </alternativeName>
</protein>
<dbReference type="Proteomes" id="UP001596161">
    <property type="component" value="Unassembled WGS sequence"/>
</dbReference>
<dbReference type="InterPro" id="IPR004193">
    <property type="entry name" value="Glyco_hydro_13_N"/>
</dbReference>
<dbReference type="Pfam" id="PF02922">
    <property type="entry name" value="CBM_48"/>
    <property type="match status" value="1"/>
</dbReference>
<dbReference type="Gene3D" id="1.10.10.760">
    <property type="entry name" value="E-set domains of sugar-utilizing enzymes"/>
    <property type="match status" value="1"/>
</dbReference>
<keyword evidence="6" id="KW-0963">Cytoplasm</keyword>
<reference evidence="17" key="1">
    <citation type="journal article" date="2019" name="Int. J. Syst. Evol. Microbiol.">
        <title>The Global Catalogue of Microorganisms (GCM) 10K type strain sequencing project: providing services to taxonomists for standard genome sequencing and annotation.</title>
        <authorList>
            <consortium name="The Broad Institute Genomics Platform"/>
            <consortium name="The Broad Institute Genome Sequencing Center for Infectious Disease"/>
            <person name="Wu L."/>
            <person name="Ma J."/>
        </authorList>
    </citation>
    <scope>NUCLEOTIDE SEQUENCE [LARGE SCALE GENOMIC DNA]</scope>
    <source>
        <strain evidence="17">KACC 12602</strain>
    </source>
</reference>
<evidence type="ECO:0000259" key="15">
    <source>
        <dbReference type="SMART" id="SM00642"/>
    </source>
</evidence>
<accession>A0ABW0E769</accession>
<comment type="subcellular location">
    <subcellularLocation>
        <location evidence="1">Cytoplasm</location>
    </subcellularLocation>
</comment>